<dbReference type="PROSITE" id="PS50929">
    <property type="entry name" value="ABC_TM1F"/>
    <property type="match status" value="1"/>
</dbReference>
<feature type="transmembrane region" description="Helical" evidence="9">
    <location>
        <begin position="12"/>
        <end position="34"/>
    </location>
</feature>
<dbReference type="GO" id="GO:0015421">
    <property type="term" value="F:ABC-type oligopeptide transporter activity"/>
    <property type="evidence" value="ECO:0007669"/>
    <property type="project" value="TreeGrafter"/>
</dbReference>
<keyword evidence="3" id="KW-1003">Cell membrane</keyword>
<evidence type="ECO:0000256" key="6">
    <source>
        <dbReference type="ARBA" id="ARBA00022840"/>
    </source>
</evidence>
<dbReference type="InterPro" id="IPR036640">
    <property type="entry name" value="ABC1_TM_sf"/>
</dbReference>
<dbReference type="InterPro" id="IPR039421">
    <property type="entry name" value="Type_1_exporter"/>
</dbReference>
<dbReference type="InterPro" id="IPR017871">
    <property type="entry name" value="ABC_transporter-like_CS"/>
</dbReference>
<dbReference type="PANTHER" id="PTHR43394">
    <property type="entry name" value="ATP-DEPENDENT PERMEASE MDL1, MITOCHONDRIAL"/>
    <property type="match status" value="1"/>
</dbReference>
<dbReference type="SMART" id="SM00382">
    <property type="entry name" value="AAA"/>
    <property type="match status" value="1"/>
</dbReference>
<feature type="domain" description="ABC transmembrane type-1" evidence="11">
    <location>
        <begin position="18"/>
        <end position="300"/>
    </location>
</feature>
<keyword evidence="5" id="KW-0547">Nucleotide-binding</keyword>
<dbReference type="RefSeq" id="WP_286263634.1">
    <property type="nucleotide sequence ID" value="NZ_AP028056.1"/>
</dbReference>
<dbReference type="InterPro" id="IPR003593">
    <property type="entry name" value="AAA+_ATPase"/>
</dbReference>
<dbReference type="SUPFAM" id="SSF90123">
    <property type="entry name" value="ABC transporter transmembrane region"/>
    <property type="match status" value="1"/>
</dbReference>
<organism evidence="12 13">
    <name type="scientific">Brooklawnia propionicigenes</name>
    <dbReference type="NCBI Taxonomy" id="3041175"/>
    <lineage>
        <taxon>Bacteria</taxon>
        <taxon>Bacillati</taxon>
        <taxon>Actinomycetota</taxon>
        <taxon>Actinomycetes</taxon>
        <taxon>Propionibacteriales</taxon>
        <taxon>Propionibacteriaceae</taxon>
        <taxon>Brooklawnia</taxon>
    </lineage>
</organism>
<evidence type="ECO:0000256" key="9">
    <source>
        <dbReference type="SAM" id="Phobius"/>
    </source>
</evidence>
<feature type="transmembrane region" description="Helical" evidence="9">
    <location>
        <begin position="54"/>
        <end position="80"/>
    </location>
</feature>
<reference evidence="12" key="1">
    <citation type="journal article" date="2024" name="Int. J. Syst. Evol. Microbiol.">
        <title>Brooklawnia propionicigenes sp. nov., a facultatively anaerobic, propionate-producing bacterium isolated from a methanogenic reactor treating waste from cattle farms.</title>
        <authorList>
            <person name="Akita Y."/>
            <person name="Ueki A."/>
            <person name="Tonouchi A."/>
            <person name="Sugawara Y."/>
            <person name="Honma S."/>
            <person name="Kaku N."/>
            <person name="Ueki K."/>
        </authorList>
    </citation>
    <scope>NUCLEOTIDE SEQUENCE</scope>
    <source>
        <strain evidence="12">SH051</strain>
    </source>
</reference>
<name>A0AAN0K9V0_9ACTN</name>
<keyword evidence="8 9" id="KW-0472">Membrane</keyword>
<keyword evidence="4 9" id="KW-0812">Transmembrane</keyword>
<dbReference type="PROSITE" id="PS00211">
    <property type="entry name" value="ABC_TRANSPORTER_1"/>
    <property type="match status" value="1"/>
</dbReference>
<evidence type="ECO:0000256" key="4">
    <source>
        <dbReference type="ARBA" id="ARBA00022692"/>
    </source>
</evidence>
<dbReference type="InterPro" id="IPR027417">
    <property type="entry name" value="P-loop_NTPase"/>
</dbReference>
<feature type="transmembrane region" description="Helical" evidence="9">
    <location>
        <begin position="236"/>
        <end position="260"/>
    </location>
</feature>
<gene>
    <name evidence="12" type="ORF">brsh051_14930</name>
</gene>
<dbReference type="PROSITE" id="PS50893">
    <property type="entry name" value="ABC_TRANSPORTER_2"/>
    <property type="match status" value="1"/>
</dbReference>
<keyword evidence="6 12" id="KW-0067">ATP-binding</keyword>
<feature type="transmembrane region" description="Helical" evidence="9">
    <location>
        <begin position="157"/>
        <end position="177"/>
    </location>
</feature>
<evidence type="ECO:0000256" key="3">
    <source>
        <dbReference type="ARBA" id="ARBA00022475"/>
    </source>
</evidence>
<sequence>MLIKLIGRYIRPYRGEIIAVLILQLIAAVASLLLPSLNARIIDDGVAKGDTAFILSHGAIMLAVALTQAVSQVAAVYFAARAAMGFGRDIRAGIFDRTLSFSAREVNQFGAPSLITRTTNDVQQVQMLVLMTGAIMVSAPMMMIGGVIMALREDAGLSWLIVVAVVLLGSVVGVLVFKMTPLFQENQRKIDNLNQVVREQITGIRVIRAFNREPLERERFSGANDALMRLGYSIGALFAVLFPFVMLVMNLGSVSVMWFGGLRVDAGEMQIGQLTAFLTYLMQILMSVLMATMMAMLAPRAAVCADRIMEVLNTESSVVPPADPVTQLPESGTVRFDDVQFSYPGADSPVLTGINFEMQPGQTTAVVGSTGSGKTTLVSLIPRLFDVTGGRVLVDGVDVRDIDPDVLWSRVGLVPQKPYLFSGTIASNLRYGRPDATDEQIWQALDTAQASDFVEEMDSTIDAPIAQGGTNVSGGQRQRLSIARALVKRPEIYVFDDAFSALDVATDARLRAALAGQTKDAAVLIVAQRVSTVRQADQIIVLDEGTIVGVGTHTELLDSCQTYREIVESQLSIEEAA</sequence>
<dbReference type="PANTHER" id="PTHR43394:SF1">
    <property type="entry name" value="ATP-BINDING CASSETTE SUB-FAMILY B MEMBER 10, MITOCHONDRIAL"/>
    <property type="match status" value="1"/>
</dbReference>
<comment type="subcellular location">
    <subcellularLocation>
        <location evidence="1">Cell membrane</location>
        <topology evidence="1">Multi-pass membrane protein</topology>
    </subcellularLocation>
</comment>
<dbReference type="AlphaFoldDB" id="A0AAN0K9V0"/>
<dbReference type="FunFam" id="1.20.1560.10:FF:000040">
    <property type="entry name" value="Multidrug ABC transporter ATP-binding protein"/>
    <property type="match status" value="1"/>
</dbReference>
<dbReference type="KEGG" id="broo:brsh051_14930"/>
<evidence type="ECO:0000256" key="7">
    <source>
        <dbReference type="ARBA" id="ARBA00022989"/>
    </source>
</evidence>
<dbReference type="Pfam" id="PF00664">
    <property type="entry name" value="ABC_membrane"/>
    <property type="match status" value="1"/>
</dbReference>
<dbReference type="GO" id="GO:0005886">
    <property type="term" value="C:plasma membrane"/>
    <property type="evidence" value="ECO:0007669"/>
    <property type="project" value="UniProtKB-SubCell"/>
</dbReference>
<dbReference type="InterPro" id="IPR011527">
    <property type="entry name" value="ABC1_TM_dom"/>
</dbReference>
<dbReference type="Proteomes" id="UP001431656">
    <property type="component" value="Chromosome"/>
</dbReference>
<evidence type="ECO:0000256" key="8">
    <source>
        <dbReference type="ARBA" id="ARBA00023136"/>
    </source>
</evidence>
<keyword evidence="13" id="KW-1185">Reference proteome</keyword>
<evidence type="ECO:0000256" key="1">
    <source>
        <dbReference type="ARBA" id="ARBA00004651"/>
    </source>
</evidence>
<dbReference type="Pfam" id="PF00005">
    <property type="entry name" value="ABC_tran"/>
    <property type="match status" value="1"/>
</dbReference>
<dbReference type="GO" id="GO:0005524">
    <property type="term" value="F:ATP binding"/>
    <property type="evidence" value="ECO:0007669"/>
    <property type="project" value="UniProtKB-KW"/>
</dbReference>
<keyword evidence="7 9" id="KW-1133">Transmembrane helix</keyword>
<dbReference type="InterPro" id="IPR003439">
    <property type="entry name" value="ABC_transporter-like_ATP-bd"/>
</dbReference>
<feature type="transmembrane region" description="Helical" evidence="9">
    <location>
        <begin position="280"/>
        <end position="299"/>
    </location>
</feature>
<dbReference type="EMBL" id="AP028056">
    <property type="protein sequence ID" value="BEH02212.1"/>
    <property type="molecule type" value="Genomic_DNA"/>
</dbReference>
<dbReference type="SUPFAM" id="SSF52540">
    <property type="entry name" value="P-loop containing nucleoside triphosphate hydrolases"/>
    <property type="match status" value="1"/>
</dbReference>
<feature type="transmembrane region" description="Helical" evidence="9">
    <location>
        <begin position="127"/>
        <end position="151"/>
    </location>
</feature>
<accession>A0AAN0K9V0</accession>
<dbReference type="Gene3D" id="3.40.50.300">
    <property type="entry name" value="P-loop containing nucleotide triphosphate hydrolases"/>
    <property type="match status" value="1"/>
</dbReference>
<feature type="domain" description="ABC transporter" evidence="10">
    <location>
        <begin position="334"/>
        <end position="569"/>
    </location>
</feature>
<evidence type="ECO:0000256" key="2">
    <source>
        <dbReference type="ARBA" id="ARBA00022448"/>
    </source>
</evidence>
<dbReference type="GO" id="GO:0016887">
    <property type="term" value="F:ATP hydrolysis activity"/>
    <property type="evidence" value="ECO:0007669"/>
    <property type="project" value="InterPro"/>
</dbReference>
<evidence type="ECO:0000259" key="10">
    <source>
        <dbReference type="PROSITE" id="PS50893"/>
    </source>
</evidence>
<evidence type="ECO:0000313" key="13">
    <source>
        <dbReference type="Proteomes" id="UP001431656"/>
    </source>
</evidence>
<keyword evidence="2" id="KW-0813">Transport</keyword>
<dbReference type="FunFam" id="3.40.50.300:FF:000854">
    <property type="entry name" value="Multidrug ABC transporter ATP-binding protein"/>
    <property type="match status" value="1"/>
</dbReference>
<evidence type="ECO:0000313" key="12">
    <source>
        <dbReference type="EMBL" id="BEH02212.1"/>
    </source>
</evidence>
<protein>
    <submittedName>
        <fullName evidence="12">ABC transporter ATP-binding protein</fullName>
    </submittedName>
</protein>
<proteinExistence type="predicted"/>
<dbReference type="CDD" id="cd18548">
    <property type="entry name" value="ABC_6TM_Tm287_like"/>
    <property type="match status" value="1"/>
</dbReference>
<evidence type="ECO:0000259" key="11">
    <source>
        <dbReference type="PROSITE" id="PS50929"/>
    </source>
</evidence>
<dbReference type="Gene3D" id="1.20.1560.10">
    <property type="entry name" value="ABC transporter type 1, transmembrane domain"/>
    <property type="match status" value="1"/>
</dbReference>
<evidence type="ECO:0000256" key="5">
    <source>
        <dbReference type="ARBA" id="ARBA00022741"/>
    </source>
</evidence>